<dbReference type="GeneID" id="18937516"/>
<dbReference type="EMBL" id="GL883187">
    <property type="protein sequence ID" value="EGF98051.1"/>
    <property type="molecule type" value="Genomic_DNA"/>
</dbReference>
<feature type="compositionally biased region" description="Polar residues" evidence="1">
    <location>
        <begin position="303"/>
        <end position="317"/>
    </location>
</feature>
<sequence>MQALFPLANHNSASPWFTQEGQMMTFVLRISVDFLANNMTFLLNHHRKAESLDISNVQSPANSFLLVLALNLLSFNHSPTTIYLINMSKIVGSYHGRRVYSRIPHRSGRPSCIPKMSLADVNFDTSSGSILNEGVTRMTQPSHNFTDTSNKFPAKHAKTRFQNTDSQSISDSLSDPVKWSEFKNELNATMDTADWSEVMSDHSSTDTFSQHRFLMLESPPAGIYMFQEGDSNLTDFELLSGIGFDLRPTKQHRIEDNGSQIFSIHPSNSKPGINRVRRPVLDALEFGSQVKESPYNRNRKRSILNTPDINQPTDSHSLLTSPVFGGVEESIDPALKILTPPIAPTLATPPTDNNRGLLSSPVFGGVEESIDPALKFLTPSIAPTSATSPTDYPGQPSPTSLRGSNRGLLSRPVFGGVEESIDPALKFLTPSIAPTSATSPTDYHGQPSPTSSRDSYENTSDRDCKYPLKLGLPNGNPQLMSCTFTFSFEMQLSSNYGGSVGRNAYSL</sequence>
<dbReference type="VEuPathDB" id="FungiDB:MELLADRAFT_96214"/>
<feature type="region of interest" description="Disordered" evidence="1">
    <location>
        <begin position="296"/>
        <end position="317"/>
    </location>
</feature>
<dbReference type="HOGENOM" id="CLU_041453_0_0_1"/>
<protein>
    <submittedName>
        <fullName evidence="2">Uncharacterized protein</fullName>
    </submittedName>
</protein>
<dbReference type="InParanoid" id="F4SBD2"/>
<feature type="region of interest" description="Disordered" evidence="1">
    <location>
        <begin position="432"/>
        <end position="460"/>
    </location>
</feature>
<feature type="region of interest" description="Disordered" evidence="1">
    <location>
        <begin position="381"/>
        <end position="407"/>
    </location>
</feature>
<evidence type="ECO:0000256" key="1">
    <source>
        <dbReference type="SAM" id="MobiDB-lite"/>
    </source>
</evidence>
<reference evidence="3" key="1">
    <citation type="journal article" date="2011" name="Proc. Natl. Acad. Sci. U.S.A.">
        <title>Obligate biotrophy features unraveled by the genomic analysis of rust fungi.</title>
        <authorList>
            <person name="Duplessis S."/>
            <person name="Cuomo C.A."/>
            <person name="Lin Y.-C."/>
            <person name="Aerts A."/>
            <person name="Tisserant E."/>
            <person name="Veneault-Fourrey C."/>
            <person name="Joly D.L."/>
            <person name="Hacquard S."/>
            <person name="Amselem J."/>
            <person name="Cantarel B.L."/>
            <person name="Chiu R."/>
            <person name="Coutinho P.M."/>
            <person name="Feau N."/>
            <person name="Field M."/>
            <person name="Frey P."/>
            <person name="Gelhaye E."/>
            <person name="Goldberg J."/>
            <person name="Grabherr M.G."/>
            <person name="Kodira C.D."/>
            <person name="Kohler A."/>
            <person name="Kuees U."/>
            <person name="Lindquist E.A."/>
            <person name="Lucas S.M."/>
            <person name="Mago R."/>
            <person name="Mauceli E."/>
            <person name="Morin E."/>
            <person name="Murat C."/>
            <person name="Pangilinan J.L."/>
            <person name="Park R."/>
            <person name="Pearson M."/>
            <person name="Quesneville H."/>
            <person name="Rouhier N."/>
            <person name="Sakthikumar S."/>
            <person name="Salamov A.A."/>
            <person name="Schmutz J."/>
            <person name="Selles B."/>
            <person name="Shapiro H."/>
            <person name="Tanguay P."/>
            <person name="Tuskan G.A."/>
            <person name="Henrissat B."/>
            <person name="Van de Peer Y."/>
            <person name="Rouze P."/>
            <person name="Ellis J.G."/>
            <person name="Dodds P.N."/>
            <person name="Schein J.E."/>
            <person name="Zhong S."/>
            <person name="Hamelin R.C."/>
            <person name="Grigoriev I.V."/>
            <person name="Szabo L.J."/>
            <person name="Martin F."/>
        </authorList>
    </citation>
    <scope>NUCLEOTIDE SEQUENCE [LARGE SCALE GENOMIC DNA]</scope>
    <source>
        <strain evidence="3">98AG31 / pathotype 3-4-7</strain>
    </source>
</reference>
<name>F4SBD2_MELLP</name>
<dbReference type="KEGG" id="mlr:MELLADRAFT_96214"/>
<accession>F4SBD2</accession>
<dbReference type="RefSeq" id="XP_007418690.1">
    <property type="nucleotide sequence ID" value="XM_007418628.1"/>
</dbReference>
<evidence type="ECO:0000313" key="2">
    <source>
        <dbReference type="EMBL" id="EGF98051.1"/>
    </source>
</evidence>
<dbReference type="AlphaFoldDB" id="F4SBD2"/>
<proteinExistence type="predicted"/>
<gene>
    <name evidence="2" type="ORF">MELLADRAFT_96214</name>
</gene>
<evidence type="ECO:0000313" key="3">
    <source>
        <dbReference type="Proteomes" id="UP000001072"/>
    </source>
</evidence>
<feature type="compositionally biased region" description="Polar residues" evidence="1">
    <location>
        <begin position="381"/>
        <end position="390"/>
    </location>
</feature>
<keyword evidence="3" id="KW-1185">Reference proteome</keyword>
<organism evidence="3">
    <name type="scientific">Melampsora larici-populina (strain 98AG31 / pathotype 3-4-7)</name>
    <name type="common">Poplar leaf rust fungus</name>
    <dbReference type="NCBI Taxonomy" id="747676"/>
    <lineage>
        <taxon>Eukaryota</taxon>
        <taxon>Fungi</taxon>
        <taxon>Dikarya</taxon>
        <taxon>Basidiomycota</taxon>
        <taxon>Pucciniomycotina</taxon>
        <taxon>Pucciniomycetes</taxon>
        <taxon>Pucciniales</taxon>
        <taxon>Melampsoraceae</taxon>
        <taxon>Melampsora</taxon>
    </lineage>
</organism>
<dbReference type="Proteomes" id="UP000001072">
    <property type="component" value="Unassembled WGS sequence"/>
</dbReference>
<feature type="compositionally biased region" description="Polar residues" evidence="1">
    <location>
        <begin position="432"/>
        <end position="453"/>
    </location>
</feature>